<protein>
    <submittedName>
        <fullName evidence="1">Uncharacterized protein</fullName>
    </submittedName>
</protein>
<dbReference type="Proteomes" id="UP000679307">
    <property type="component" value="Chromosome"/>
</dbReference>
<keyword evidence="2" id="KW-1185">Reference proteome</keyword>
<dbReference type="RefSeq" id="WP_214055991.1">
    <property type="nucleotide sequence ID" value="NZ_BAAAHS010000074.1"/>
</dbReference>
<name>A0ABX8EIV2_9ACTN</name>
<dbReference type="EMBL" id="CP075371">
    <property type="protein sequence ID" value="QVT80445.1"/>
    <property type="molecule type" value="Genomic_DNA"/>
</dbReference>
<accession>A0ABX8EIV2</accession>
<sequence length="46" mass="5352">MSAATDERDVTAQCLELLREIDRGLQETREHLTGLVERIERLEARQ</sequence>
<gene>
    <name evidence="1" type="ORF">ENKNEFLB_02840</name>
</gene>
<organism evidence="1 2">
    <name type="scientific">Nocardioides aquaticus</name>
    <dbReference type="NCBI Taxonomy" id="160826"/>
    <lineage>
        <taxon>Bacteria</taxon>
        <taxon>Bacillati</taxon>
        <taxon>Actinomycetota</taxon>
        <taxon>Actinomycetes</taxon>
        <taxon>Propionibacteriales</taxon>
        <taxon>Nocardioidaceae</taxon>
        <taxon>Nocardioides</taxon>
    </lineage>
</organism>
<reference evidence="1 2" key="1">
    <citation type="submission" date="2021-05" db="EMBL/GenBank/DDBJ databases">
        <title>Complete genome of Nocardioides aquaticus KCTC 9944T isolated from meromictic and hypersaline Ekho Lake, Antarctica.</title>
        <authorList>
            <person name="Hwang K."/>
            <person name="Kim K.M."/>
            <person name="Choe H."/>
        </authorList>
    </citation>
    <scope>NUCLEOTIDE SEQUENCE [LARGE SCALE GENOMIC DNA]</scope>
    <source>
        <strain evidence="1 2">KCTC 9944</strain>
    </source>
</reference>
<evidence type="ECO:0000313" key="1">
    <source>
        <dbReference type="EMBL" id="QVT80445.1"/>
    </source>
</evidence>
<evidence type="ECO:0000313" key="2">
    <source>
        <dbReference type="Proteomes" id="UP000679307"/>
    </source>
</evidence>
<proteinExistence type="predicted"/>